<evidence type="ECO:0000256" key="3">
    <source>
        <dbReference type="ARBA" id="ARBA00022840"/>
    </source>
</evidence>
<dbReference type="FunFam" id="3.90.640.10:FF:000010">
    <property type="entry name" value="heat shock 70 kDa protein 14"/>
    <property type="match status" value="1"/>
</dbReference>
<dbReference type="GO" id="GO:0031072">
    <property type="term" value="F:heat shock protein binding"/>
    <property type="evidence" value="ECO:0000318"/>
    <property type="project" value="GO_Central"/>
</dbReference>
<dbReference type="OMA" id="TTIADYQ"/>
<dbReference type="GO" id="GO:0042026">
    <property type="term" value="P:protein refolding"/>
    <property type="evidence" value="ECO:0000318"/>
    <property type="project" value="GO_Central"/>
</dbReference>
<dbReference type="InParanoid" id="A0CCS3"/>
<dbReference type="Gene3D" id="2.60.34.10">
    <property type="entry name" value="Substrate Binding Domain Of DNAk, Chain A, domain 1"/>
    <property type="match status" value="1"/>
</dbReference>
<dbReference type="GO" id="GO:0036503">
    <property type="term" value="P:ERAD pathway"/>
    <property type="evidence" value="ECO:0000318"/>
    <property type="project" value="GO_Central"/>
</dbReference>
<dbReference type="OrthoDB" id="311238at2759"/>
<dbReference type="KEGG" id="ptm:GSPATT00037375001"/>
<evidence type="ECO:0000256" key="4">
    <source>
        <dbReference type="RuleBase" id="RU003322"/>
    </source>
</evidence>
<dbReference type="InterPro" id="IPR018181">
    <property type="entry name" value="Heat_shock_70_CS"/>
</dbReference>
<dbReference type="GeneID" id="5021772"/>
<keyword evidence="7" id="KW-1185">Reference proteome</keyword>
<evidence type="ECO:0000256" key="5">
    <source>
        <dbReference type="SAM" id="Coils"/>
    </source>
</evidence>
<name>A0CCS3_PARTE</name>
<organism evidence="6 7">
    <name type="scientific">Paramecium tetraurelia</name>
    <dbReference type="NCBI Taxonomy" id="5888"/>
    <lineage>
        <taxon>Eukaryota</taxon>
        <taxon>Sar</taxon>
        <taxon>Alveolata</taxon>
        <taxon>Ciliophora</taxon>
        <taxon>Intramacronucleata</taxon>
        <taxon>Oligohymenophorea</taxon>
        <taxon>Peniculida</taxon>
        <taxon>Parameciidae</taxon>
        <taxon>Paramecium</taxon>
    </lineage>
</organism>
<dbReference type="GO" id="GO:0005524">
    <property type="term" value="F:ATP binding"/>
    <property type="evidence" value="ECO:0007669"/>
    <property type="project" value="UniProtKB-KW"/>
</dbReference>
<dbReference type="InterPro" id="IPR029047">
    <property type="entry name" value="HSP70_peptide-bd_sf"/>
</dbReference>
<dbReference type="GO" id="GO:0044183">
    <property type="term" value="F:protein folding chaperone"/>
    <property type="evidence" value="ECO:0000318"/>
    <property type="project" value="GO_Central"/>
</dbReference>
<keyword evidence="2 4" id="KW-0547">Nucleotide-binding</keyword>
<dbReference type="eggNOG" id="KOG0100">
    <property type="taxonomic scope" value="Eukaryota"/>
</dbReference>
<dbReference type="CDD" id="cd24028">
    <property type="entry name" value="ASKHA_NBD_HSP70_HSPA1-like"/>
    <property type="match status" value="1"/>
</dbReference>
<dbReference type="EMBL" id="CT868061">
    <property type="protein sequence ID" value="CAK68590.1"/>
    <property type="molecule type" value="Genomic_DNA"/>
</dbReference>
<feature type="coiled-coil region" evidence="5">
    <location>
        <begin position="518"/>
        <end position="545"/>
    </location>
</feature>
<evidence type="ECO:0000256" key="1">
    <source>
        <dbReference type="ARBA" id="ARBA00007381"/>
    </source>
</evidence>
<keyword evidence="3 4" id="KW-0067">ATP-binding</keyword>
<dbReference type="Proteomes" id="UP000000600">
    <property type="component" value="Unassembled WGS sequence"/>
</dbReference>
<reference evidence="6 7" key="1">
    <citation type="journal article" date="2006" name="Nature">
        <title>Global trends of whole-genome duplications revealed by the ciliate Paramecium tetraurelia.</title>
        <authorList>
            <consortium name="Genoscope"/>
            <person name="Aury J.-M."/>
            <person name="Jaillon O."/>
            <person name="Duret L."/>
            <person name="Noel B."/>
            <person name="Jubin C."/>
            <person name="Porcel B.M."/>
            <person name="Segurens B."/>
            <person name="Daubin V."/>
            <person name="Anthouard V."/>
            <person name="Aiach N."/>
            <person name="Arnaiz O."/>
            <person name="Billaut A."/>
            <person name="Beisson J."/>
            <person name="Blanc I."/>
            <person name="Bouhouche K."/>
            <person name="Camara F."/>
            <person name="Duharcourt S."/>
            <person name="Guigo R."/>
            <person name="Gogendeau D."/>
            <person name="Katinka M."/>
            <person name="Keller A.-M."/>
            <person name="Kissmehl R."/>
            <person name="Klotz C."/>
            <person name="Koll F."/>
            <person name="Le Moue A."/>
            <person name="Lepere C."/>
            <person name="Malinsky S."/>
            <person name="Nowacki M."/>
            <person name="Nowak J.K."/>
            <person name="Plattner H."/>
            <person name="Poulain J."/>
            <person name="Ruiz F."/>
            <person name="Serrano V."/>
            <person name="Zagulski M."/>
            <person name="Dessen P."/>
            <person name="Betermier M."/>
            <person name="Weissenbach J."/>
            <person name="Scarpelli C."/>
            <person name="Schachter V."/>
            <person name="Sperling L."/>
            <person name="Meyer E."/>
            <person name="Cohen J."/>
            <person name="Wincker P."/>
        </authorList>
    </citation>
    <scope>NUCLEOTIDE SEQUENCE [LARGE SCALE GENOMIC DNA]</scope>
    <source>
        <strain evidence="6 7">Stock d4-2</strain>
    </source>
</reference>
<dbReference type="PRINTS" id="PR00301">
    <property type="entry name" value="HEATSHOCK70"/>
</dbReference>
<accession>A0CCS3</accession>
<dbReference type="PANTHER" id="PTHR19375">
    <property type="entry name" value="HEAT SHOCK PROTEIN 70KDA"/>
    <property type="match status" value="1"/>
</dbReference>
<dbReference type="RefSeq" id="XP_001435987.1">
    <property type="nucleotide sequence ID" value="XM_001435950.1"/>
</dbReference>
<evidence type="ECO:0008006" key="8">
    <source>
        <dbReference type="Google" id="ProtNLM"/>
    </source>
</evidence>
<proteinExistence type="inferred from homology"/>
<dbReference type="GO" id="GO:0034663">
    <property type="term" value="C:endoplasmic reticulum chaperone complex"/>
    <property type="evidence" value="ECO:0000318"/>
    <property type="project" value="GO_Central"/>
</dbReference>
<dbReference type="AlphaFoldDB" id="A0CCS3"/>
<dbReference type="HOGENOM" id="CLU_005965_2_3_1"/>
<evidence type="ECO:0000313" key="7">
    <source>
        <dbReference type="Proteomes" id="UP000000600"/>
    </source>
</evidence>
<protein>
    <recommendedName>
        <fullName evidence="8">Heat shock protein 70</fullName>
    </recommendedName>
</protein>
<comment type="similarity">
    <text evidence="1 4">Belongs to the heat shock protein 70 family.</text>
</comment>
<sequence length="636" mass="72779">MLFFFLGLFSITQATEELYDYPIIGIDLGTTYSSVCIFRDDKVEIIPNEYGFKSTPTVVAFNGTFLIGEEAKEQGIINPQNTFYDIKRLTGRTYLDPNVNRVKKGLPFTIMQENDKICIKVSQPRNKSNKIFNIDYIQAKVLTKLKNIASSYLGVPVKNAVISIPIGFNDIQKQATIDIAEIAGLKVVRLISEPNAAVIAYGRDYVTEKTNIFVFDFGGGTLDIAATIVTKQKFEEIDNSSEMNLGGEDFDFNVVKYLVDQIYNSTGMNLTDHKKANQALKIEAQKAKETLSSQEIAHIRISNLIEGYDFQYNLTREKFEEVNQDLFDRVISTINSTFIVSETQIEDIDEVILVGGSSRIPKVQEIVEKRFVHSKIIKDRIQDELVCIGAAILANSLTKQLEKQYRFVEIKRTAISYGVETDKEDMNIIIPRLSRYPLVLSRFYTTIEDYQTGISINIFQGESEFTEYNEKIGNFKLSGIQKATKGVPEIEITFALNQNGMLTATAFDLNTKSSSQLAIQIKNKKRLTQEDIDNLRKENEQEEKLDREKIQTISKLKKYHMQFLNDIKKSKYKYALGESQLYEIKEILNTSSKWLEDNRYKLQTTTQDFQNELQNLKNSLDKILNRQQLRDSNQDL</sequence>
<dbReference type="GO" id="GO:0030968">
    <property type="term" value="P:endoplasmic reticulum unfolded protein response"/>
    <property type="evidence" value="ECO:0000318"/>
    <property type="project" value="GO_Central"/>
</dbReference>
<dbReference type="SUPFAM" id="SSF53067">
    <property type="entry name" value="Actin-like ATPase domain"/>
    <property type="match status" value="2"/>
</dbReference>
<dbReference type="PROSITE" id="PS01036">
    <property type="entry name" value="HSP70_3"/>
    <property type="match status" value="1"/>
</dbReference>
<dbReference type="PROSITE" id="PS00297">
    <property type="entry name" value="HSP70_1"/>
    <property type="match status" value="1"/>
</dbReference>
<dbReference type="SUPFAM" id="SSF100920">
    <property type="entry name" value="Heat shock protein 70kD (HSP70), peptide-binding domain"/>
    <property type="match status" value="1"/>
</dbReference>
<dbReference type="Pfam" id="PF00012">
    <property type="entry name" value="HSP70"/>
    <property type="match status" value="1"/>
</dbReference>
<dbReference type="GO" id="GO:0005737">
    <property type="term" value="C:cytoplasm"/>
    <property type="evidence" value="ECO:0000318"/>
    <property type="project" value="GO_Central"/>
</dbReference>
<dbReference type="GO" id="GO:0005634">
    <property type="term" value="C:nucleus"/>
    <property type="evidence" value="ECO:0000318"/>
    <property type="project" value="GO_Central"/>
</dbReference>
<feature type="coiled-coil region" evidence="5">
    <location>
        <begin position="270"/>
        <end position="297"/>
    </location>
</feature>
<dbReference type="Gene3D" id="3.90.640.10">
    <property type="entry name" value="Actin, Chain A, domain 4"/>
    <property type="match status" value="1"/>
</dbReference>
<dbReference type="GO" id="GO:0140662">
    <property type="term" value="F:ATP-dependent protein folding chaperone"/>
    <property type="evidence" value="ECO:0007669"/>
    <property type="project" value="InterPro"/>
</dbReference>
<dbReference type="InterPro" id="IPR043129">
    <property type="entry name" value="ATPase_NBD"/>
</dbReference>
<dbReference type="GO" id="GO:0016887">
    <property type="term" value="F:ATP hydrolysis activity"/>
    <property type="evidence" value="ECO:0000318"/>
    <property type="project" value="GO_Central"/>
</dbReference>
<evidence type="ECO:0000256" key="2">
    <source>
        <dbReference type="ARBA" id="ARBA00022741"/>
    </source>
</evidence>
<dbReference type="FunFam" id="2.60.34.10:FF:000032">
    <property type="entry name" value="Heat shock 70 kDa protein, putative"/>
    <property type="match status" value="1"/>
</dbReference>
<keyword evidence="5" id="KW-0175">Coiled coil</keyword>
<evidence type="ECO:0000313" key="6">
    <source>
        <dbReference type="EMBL" id="CAK68590.1"/>
    </source>
</evidence>
<dbReference type="GO" id="GO:0016020">
    <property type="term" value="C:membrane"/>
    <property type="evidence" value="ECO:0000318"/>
    <property type="project" value="GO_Central"/>
</dbReference>
<gene>
    <name evidence="6" type="ORF">GSPATT00037375001</name>
</gene>
<dbReference type="Gene3D" id="3.30.420.40">
    <property type="match status" value="2"/>
</dbReference>
<dbReference type="STRING" id="5888.A0CCS3"/>
<dbReference type="InterPro" id="IPR013126">
    <property type="entry name" value="Hsp_70_fam"/>
</dbReference>
<dbReference type="GO" id="GO:0005788">
    <property type="term" value="C:endoplasmic reticulum lumen"/>
    <property type="evidence" value="ECO:0000318"/>
    <property type="project" value="GO_Central"/>
</dbReference>